<evidence type="ECO:0000313" key="6">
    <source>
        <dbReference type="EMBL" id="KAL2082220.1"/>
    </source>
</evidence>
<evidence type="ECO:0000256" key="3">
    <source>
        <dbReference type="ARBA" id="ARBA00022777"/>
    </source>
</evidence>
<keyword evidence="4" id="KW-0175">Coiled coil</keyword>
<comment type="caution">
    <text evidence="6">The sequence shown here is derived from an EMBL/GenBank/DDBJ whole genome shotgun (WGS) entry which is preliminary data.</text>
</comment>
<dbReference type="InterPro" id="IPR000850">
    <property type="entry name" value="Adenylat/UMP-CMP_kin"/>
</dbReference>
<feature type="compositionally biased region" description="Acidic residues" evidence="5">
    <location>
        <begin position="1097"/>
        <end position="1114"/>
    </location>
</feature>
<feature type="compositionally biased region" description="Low complexity" evidence="5">
    <location>
        <begin position="925"/>
        <end position="937"/>
    </location>
</feature>
<dbReference type="GO" id="GO:0000166">
    <property type="term" value="F:nucleotide binding"/>
    <property type="evidence" value="ECO:0007669"/>
    <property type="project" value="UniProtKB-KW"/>
</dbReference>
<dbReference type="GO" id="GO:0016301">
    <property type="term" value="F:kinase activity"/>
    <property type="evidence" value="ECO:0007669"/>
    <property type="project" value="UniProtKB-KW"/>
</dbReference>
<feature type="compositionally biased region" description="Basic and acidic residues" evidence="5">
    <location>
        <begin position="472"/>
        <end position="489"/>
    </location>
</feature>
<evidence type="ECO:0000256" key="4">
    <source>
        <dbReference type="SAM" id="Coils"/>
    </source>
</evidence>
<feature type="region of interest" description="Disordered" evidence="5">
    <location>
        <begin position="472"/>
        <end position="502"/>
    </location>
</feature>
<feature type="compositionally biased region" description="Basic and acidic residues" evidence="5">
    <location>
        <begin position="632"/>
        <end position="658"/>
    </location>
</feature>
<evidence type="ECO:0000256" key="2">
    <source>
        <dbReference type="ARBA" id="ARBA00022741"/>
    </source>
</evidence>
<feature type="compositionally biased region" description="Acidic residues" evidence="5">
    <location>
        <begin position="202"/>
        <end position="215"/>
    </location>
</feature>
<feature type="region of interest" description="Disordered" evidence="5">
    <location>
        <begin position="901"/>
        <end position="939"/>
    </location>
</feature>
<proteinExistence type="predicted"/>
<feature type="region of interest" description="Disordered" evidence="5">
    <location>
        <begin position="626"/>
        <end position="669"/>
    </location>
</feature>
<feature type="region of interest" description="Disordered" evidence="5">
    <location>
        <begin position="170"/>
        <end position="215"/>
    </location>
</feature>
<keyword evidence="1" id="KW-0808">Transferase</keyword>
<sequence>MSASLTSHATPVEYPPVDSLIDDEAEKNFLLSKPTCFVIFGKPGVGKTTLAEKLVQAWKCVLIDVVNILFYFARPSFIWVLFLKVAEQLLETLRKGKAIPEEKVMKIIVEKLNSPEVQHYGYVLSCMPTMSEEYLTVQEQIELIQNLPLPPDIIINIKCSDWDLMQRVSGQRQHASSGRVFQRQQWNPEKREPRKRQGDYDKEQEDEDDFEGDGPEEIEERELQKDMITHLVCLRDHFPENIYQKIMLYKDTVLRPLEDYMADHDPLYRFELDGNQPPEELFMSVISRLESMALPRAAVPIRLLQVEDEEDIPDDTDTDELLRTLSSRKMVCPGMRWRRSRWGRACPVALKEGAIIQGKPEFAVGFLDKIYVLSSAQALYKFMTNPRRYLLPPMPRPPCKVAVIGQPCTGKTTLSRRLAEHYGAVVIDMEVLMEPIKASIKQAMLEKLRQETTATAIEKIKVRRVVDDMFDKEKQKEKDGEGASADVKEAAASGQTTDLCSDVSEDHPEVQAIVQEALRKAEKSSVQAPLDLYLEALRKRIQEIETEDRDRGLKRGWVLDNFPHNVAQLATIQEAQPAVVPDILFCLMQSDEEDRKAILTRLYLQNKEQVDSAVLKRLEEAERQKAQNALRRMQESEDEPKATDTKLESVPEEPEKVEVPVSPEQPFPEGPEMEVYKAVLGSFIQEWGIMEMSITMHFALIPIGGSTLEQLLQDMIAQMERSFKHTAWELSGADLDEEQGDAHANLDEAPEADEEPEEEGSKRVLGDTKHFCPVTLRELGCLAPCLDEFAAKYREKAYYFSSLEARDRFISSPEEYVCSTQLFKAPALRLLLLGVRGSGKTTQGRWLAQQLGLFHIQFRECLQEQLLAKTQRRVERSDEAEPPEDAPEELHTLQRQVEALARGEGAAEEEWGQTDQMGSHDDGSAENGENAAAQEGPELTDEEGAIKAYLQEGTPLPREVLVKVLSQWWEEEPYRSTGFILEGFPQSAEDVSFLSETNLYPDAALVMSLDMEDVVARFMPPLLARWRERCDRKREQKHKLKELRATLRAHNMAKRRAELMASHFAKNAGEELDSEGEEEEDNEEWEVVLETQLQEEFPPEEEEENEDDEETEGGAEERLHTEIAARFDTDDNILTMVGDQLADRQVPRIVVSAGRKARIVRYQLMQKVQPLLLNREALFLRSQPISINLANKLLHNSYKYSSAFGRWDPVKFAEGDLIQPLHDPSHPVYPLLLSQFIYFFCSKATRSAFASNPIKYLRQRTPNPSLPIKMAVIGPPKSGKTTLANMFAREFGMMRLSLGSVVRTVLRSQPQGELATQLLRHLQQGSSVPDALAIQCLEVVLMNLLCSTRGYVLDGFPMTRQQAELMEERAILPMLVVEMELDTVEVLKRGLKDKMKSARPYPQHDSPSILTVRSSCFRQEAVAVRQHYQLQHRNWLPVDAQRSKWWVWNHVLEHTRLSVSNIHSYMECIRKGKAACIAQLCVTPRELQARLGEFGQYCPVSLAQQHHLVDCSHDPSQELVAEYRGHYYKMATKECLQKFLETPESFVIPGCPYSLPPPHLLPRRLTAAQVKSRFPQQVELKGFCPVTYGDGQLRYEALVRGNPEFAVEYREKIYIFESQKKQDKFLRVPQLYWDQKLPHKLPPIGEPVQLTSLPMLGYLEQGVAKSLIKAMTAVGCLKPKFPYLSVKRSALLYMAIYLKAFNPRLSDYTRKKYKRQLAQFEENCELITYLGSTMTVTYREPQQQPIDFEYKLQRFLALGTSCGVSQQAGT</sequence>
<dbReference type="Proteomes" id="UP001591681">
    <property type="component" value="Unassembled WGS sequence"/>
</dbReference>
<keyword evidence="7" id="KW-1185">Reference proteome</keyword>
<evidence type="ECO:0000256" key="1">
    <source>
        <dbReference type="ARBA" id="ARBA00022679"/>
    </source>
</evidence>
<organism evidence="6 7">
    <name type="scientific">Coilia grayii</name>
    <name type="common">Gray's grenadier anchovy</name>
    <dbReference type="NCBI Taxonomy" id="363190"/>
    <lineage>
        <taxon>Eukaryota</taxon>
        <taxon>Metazoa</taxon>
        <taxon>Chordata</taxon>
        <taxon>Craniata</taxon>
        <taxon>Vertebrata</taxon>
        <taxon>Euteleostomi</taxon>
        <taxon>Actinopterygii</taxon>
        <taxon>Neopterygii</taxon>
        <taxon>Teleostei</taxon>
        <taxon>Clupei</taxon>
        <taxon>Clupeiformes</taxon>
        <taxon>Clupeoidei</taxon>
        <taxon>Engraulidae</taxon>
        <taxon>Coilinae</taxon>
        <taxon>Coilia</taxon>
    </lineage>
</organism>
<feature type="region of interest" description="Disordered" evidence="5">
    <location>
        <begin position="1092"/>
        <end position="1117"/>
    </location>
</feature>
<accession>A0ABD1J4V4</accession>
<dbReference type="Gene3D" id="3.40.50.300">
    <property type="entry name" value="P-loop containing nucleotide triphosphate hydrolases"/>
    <property type="match status" value="4"/>
</dbReference>
<keyword evidence="3" id="KW-0418">Kinase</keyword>
<dbReference type="SUPFAM" id="SSF52540">
    <property type="entry name" value="P-loop containing nucleoside triphosphate hydrolases"/>
    <property type="match status" value="5"/>
</dbReference>
<evidence type="ECO:0008006" key="8">
    <source>
        <dbReference type="Google" id="ProtNLM"/>
    </source>
</evidence>
<dbReference type="EMBL" id="JBHFQA010000019">
    <property type="protein sequence ID" value="KAL2082220.1"/>
    <property type="molecule type" value="Genomic_DNA"/>
</dbReference>
<feature type="coiled-coil region" evidence="4">
    <location>
        <begin position="1023"/>
        <end position="1060"/>
    </location>
</feature>
<keyword evidence="2" id="KW-0547">Nucleotide-binding</keyword>
<reference evidence="6 7" key="1">
    <citation type="submission" date="2024-09" db="EMBL/GenBank/DDBJ databases">
        <title>A chromosome-level genome assembly of Gray's grenadier anchovy, Coilia grayii.</title>
        <authorList>
            <person name="Fu Z."/>
        </authorList>
    </citation>
    <scope>NUCLEOTIDE SEQUENCE [LARGE SCALE GENOMIC DNA]</scope>
    <source>
        <strain evidence="6">G4</strain>
        <tissue evidence="6">Muscle</tissue>
    </source>
</reference>
<dbReference type="PANTHER" id="PTHR23359">
    <property type="entry name" value="NUCLEOTIDE KINASE"/>
    <property type="match status" value="1"/>
</dbReference>
<dbReference type="Pfam" id="PF00406">
    <property type="entry name" value="ADK"/>
    <property type="match status" value="2"/>
</dbReference>
<protein>
    <recommendedName>
        <fullName evidence="8">Nucleoside-diphosphate kinase</fullName>
    </recommendedName>
</protein>
<dbReference type="InterPro" id="IPR027417">
    <property type="entry name" value="P-loop_NTPase"/>
</dbReference>
<feature type="compositionally biased region" description="Basic and acidic residues" evidence="5">
    <location>
        <begin position="188"/>
        <end position="201"/>
    </location>
</feature>
<dbReference type="PRINTS" id="PR00094">
    <property type="entry name" value="ADENYLTKNASE"/>
</dbReference>
<name>A0ABD1J4V4_9TELE</name>
<evidence type="ECO:0000313" key="7">
    <source>
        <dbReference type="Proteomes" id="UP001591681"/>
    </source>
</evidence>
<evidence type="ECO:0000256" key="5">
    <source>
        <dbReference type="SAM" id="MobiDB-lite"/>
    </source>
</evidence>
<gene>
    <name evidence="6" type="ORF">ACEWY4_022038</name>
</gene>